<dbReference type="RefSeq" id="WP_135412534.1">
    <property type="nucleotide sequence ID" value="NZ_SRLB01000001.1"/>
</dbReference>
<keyword evidence="2" id="KW-1185">Reference proteome</keyword>
<protein>
    <submittedName>
        <fullName evidence="1">Uncharacterized protein</fullName>
    </submittedName>
</protein>
<sequence length="84" mass="9324">MIMEAPEDECDCVQPAMGVFVPIDDCVRVLCGNANCFVVRQRTRISCRERHTDTDEAFAVLQARPMTQSLFDVPGTFIPPSTSS</sequence>
<organism evidence="1 2">
    <name type="scientific">Methylobacterium nonmethylotrophicum</name>
    <dbReference type="NCBI Taxonomy" id="1141884"/>
    <lineage>
        <taxon>Bacteria</taxon>
        <taxon>Pseudomonadati</taxon>
        <taxon>Pseudomonadota</taxon>
        <taxon>Alphaproteobacteria</taxon>
        <taxon>Hyphomicrobiales</taxon>
        <taxon>Methylobacteriaceae</taxon>
        <taxon>Methylobacterium</taxon>
    </lineage>
</organism>
<comment type="caution">
    <text evidence="1">The sequence shown here is derived from an EMBL/GenBank/DDBJ whole genome shotgun (WGS) entry which is preliminary data.</text>
</comment>
<evidence type="ECO:0000313" key="1">
    <source>
        <dbReference type="EMBL" id="TGE02335.1"/>
    </source>
</evidence>
<dbReference type="Proteomes" id="UP000297535">
    <property type="component" value="Unassembled WGS sequence"/>
</dbReference>
<dbReference type="AlphaFoldDB" id="A0A4Z0NXE1"/>
<reference evidence="1 2" key="1">
    <citation type="submission" date="2019-04" db="EMBL/GenBank/DDBJ databases">
        <authorList>
            <person name="Feng G."/>
            <person name="Zhu H."/>
        </authorList>
    </citation>
    <scope>NUCLEOTIDE SEQUENCE [LARGE SCALE GENOMIC DNA]</scope>
    <source>
        <strain evidence="1 2">6HR-1</strain>
    </source>
</reference>
<proteinExistence type="predicted"/>
<accession>A0A4Z0NXE1</accession>
<evidence type="ECO:0000313" key="2">
    <source>
        <dbReference type="Proteomes" id="UP000297535"/>
    </source>
</evidence>
<name>A0A4Z0NXE1_9HYPH</name>
<gene>
    <name evidence="1" type="ORF">EU555_00710</name>
</gene>
<dbReference type="EMBL" id="SRLB01000001">
    <property type="protein sequence ID" value="TGE02335.1"/>
    <property type="molecule type" value="Genomic_DNA"/>
</dbReference>